<keyword evidence="3" id="KW-1185">Reference proteome</keyword>
<name>A0ABT9DCH6_9CELL</name>
<comment type="caution">
    <text evidence="2">The sequence shown here is derived from an EMBL/GenBank/DDBJ whole genome shotgun (WGS) entry which is preliminary data.</text>
</comment>
<reference evidence="2 3" key="1">
    <citation type="submission" date="2023-07" db="EMBL/GenBank/DDBJ databases">
        <title>Description of novel actinomycetes strains, isolated from tidal flat sediment.</title>
        <authorList>
            <person name="Lu C."/>
        </authorList>
    </citation>
    <scope>NUCLEOTIDE SEQUENCE [LARGE SCALE GENOMIC DNA]</scope>
    <source>
        <strain evidence="2 3">SYSU T00b441</strain>
    </source>
</reference>
<feature type="region of interest" description="Disordered" evidence="1">
    <location>
        <begin position="63"/>
        <end position="86"/>
    </location>
</feature>
<evidence type="ECO:0000256" key="1">
    <source>
        <dbReference type="SAM" id="MobiDB-lite"/>
    </source>
</evidence>
<gene>
    <name evidence="2" type="ORF">Q6348_15345</name>
</gene>
<dbReference type="EMBL" id="JAUQYP010000002">
    <property type="protein sequence ID" value="MDO8108572.1"/>
    <property type="molecule type" value="Genomic_DNA"/>
</dbReference>
<dbReference type="Proteomes" id="UP001232536">
    <property type="component" value="Unassembled WGS sequence"/>
</dbReference>
<organism evidence="2 3">
    <name type="scientific">Actinotalea lenta</name>
    <dbReference type="NCBI Taxonomy" id="3064654"/>
    <lineage>
        <taxon>Bacteria</taxon>
        <taxon>Bacillati</taxon>
        <taxon>Actinomycetota</taxon>
        <taxon>Actinomycetes</taxon>
        <taxon>Micrococcales</taxon>
        <taxon>Cellulomonadaceae</taxon>
        <taxon>Actinotalea</taxon>
    </lineage>
</organism>
<dbReference type="Pfam" id="PF18986">
    <property type="entry name" value="DUF5719"/>
    <property type="match status" value="1"/>
</dbReference>
<protein>
    <submittedName>
        <fullName evidence="2">DUF5719 family protein</fullName>
    </submittedName>
</protein>
<evidence type="ECO:0000313" key="2">
    <source>
        <dbReference type="EMBL" id="MDO8108572.1"/>
    </source>
</evidence>
<accession>A0ABT9DCH6</accession>
<proteinExistence type="predicted"/>
<dbReference type="RefSeq" id="WP_304602264.1">
    <property type="nucleotide sequence ID" value="NZ_JAUQYO010000001.1"/>
</dbReference>
<sequence length="510" mass="49895">MRRAVAIVVAVLGALVSLALVAGVVVLPGWEPVAPVPAAPMAMTVPAAPTDLVCPGPARLATEAEQGGDAAYDPQFDPSPSASTTRVGAISVDRPDGVAVPALVEPLGSTSQLADLTPAAGGGAVSLTNPEAGVVVHAQPDAGGPAWVAGSVGVSTEAGDLRGLAGATCRPAANEAWLVGGATTVGSSARLVLQNPGSTPAQVSLELWGSTGPVEPVGSGQYLVPAGAERVVLLEGVAAEQPRLVVHVQAAGGLVAAYLQDSELRGLTSAGLDDVVPGAAPATRQVVPGVALAGSPADGADPGVLRLLAPDEAGTADVHVLGPDGEVPLPGGHVSLDAGSVLDLPLGGLPAGDYTLVVDADVPVVAAAMITRGQGVGAAQASEETPLDRAWAASVEPGTVGPVALPGLGTWHLVVAVPPGDSGPADVTVDAVSSAGVTTTSTPVVPGTSVTLQQSDLGTASVDGLVVRSDDPRVAWAVVLDVRASDGDLITVLSPLAPPAPQPEVAVRLG</sequence>
<evidence type="ECO:0000313" key="3">
    <source>
        <dbReference type="Proteomes" id="UP001232536"/>
    </source>
</evidence>
<dbReference type="InterPro" id="IPR043777">
    <property type="entry name" value="DUF5719"/>
</dbReference>